<evidence type="ECO:0000313" key="1">
    <source>
        <dbReference type="EMBL" id="KIK60316.1"/>
    </source>
</evidence>
<proteinExistence type="predicted"/>
<dbReference type="EMBL" id="KN834775">
    <property type="protein sequence ID" value="KIK60316.1"/>
    <property type="molecule type" value="Genomic_DNA"/>
</dbReference>
<dbReference type="Proteomes" id="UP000053593">
    <property type="component" value="Unassembled WGS sequence"/>
</dbReference>
<protein>
    <submittedName>
        <fullName evidence="1">Uncharacterized protein</fullName>
    </submittedName>
</protein>
<name>A0A0D0BX95_9AGAR</name>
<gene>
    <name evidence="1" type="ORF">GYMLUDRAFT_603070</name>
</gene>
<accession>A0A0D0BX95</accession>
<organism evidence="1 2">
    <name type="scientific">Collybiopsis luxurians FD-317 M1</name>
    <dbReference type="NCBI Taxonomy" id="944289"/>
    <lineage>
        <taxon>Eukaryota</taxon>
        <taxon>Fungi</taxon>
        <taxon>Dikarya</taxon>
        <taxon>Basidiomycota</taxon>
        <taxon>Agaricomycotina</taxon>
        <taxon>Agaricomycetes</taxon>
        <taxon>Agaricomycetidae</taxon>
        <taxon>Agaricales</taxon>
        <taxon>Marasmiineae</taxon>
        <taxon>Omphalotaceae</taxon>
        <taxon>Collybiopsis</taxon>
        <taxon>Collybiopsis luxurians</taxon>
    </lineage>
</organism>
<evidence type="ECO:0000313" key="2">
    <source>
        <dbReference type="Proteomes" id="UP000053593"/>
    </source>
</evidence>
<dbReference type="HOGENOM" id="CLU_1970808_0_0_1"/>
<dbReference type="AlphaFoldDB" id="A0A0D0BX95"/>
<reference evidence="1 2" key="1">
    <citation type="submission" date="2014-04" db="EMBL/GenBank/DDBJ databases">
        <title>Evolutionary Origins and Diversification of the Mycorrhizal Mutualists.</title>
        <authorList>
            <consortium name="DOE Joint Genome Institute"/>
            <consortium name="Mycorrhizal Genomics Consortium"/>
            <person name="Kohler A."/>
            <person name="Kuo A."/>
            <person name="Nagy L.G."/>
            <person name="Floudas D."/>
            <person name="Copeland A."/>
            <person name="Barry K.W."/>
            <person name="Cichocki N."/>
            <person name="Veneault-Fourrey C."/>
            <person name="LaButti K."/>
            <person name="Lindquist E.A."/>
            <person name="Lipzen A."/>
            <person name="Lundell T."/>
            <person name="Morin E."/>
            <person name="Murat C."/>
            <person name="Riley R."/>
            <person name="Ohm R."/>
            <person name="Sun H."/>
            <person name="Tunlid A."/>
            <person name="Henrissat B."/>
            <person name="Grigoriev I.V."/>
            <person name="Hibbett D.S."/>
            <person name="Martin F."/>
        </authorList>
    </citation>
    <scope>NUCLEOTIDE SEQUENCE [LARGE SCALE GENOMIC DNA]</scope>
    <source>
        <strain evidence="1 2">FD-317 M1</strain>
    </source>
</reference>
<sequence length="127" mass="13963">MIPRRELLLASLCRRHSVNRQTYEHRSKSLNSPHLTVDSGLGTNLALTLRPRCGKTAEKGILAEVAAHQKAHTERLIHPTRGFNTVLAAQGKNGRSSTFSKLRCTCKFSAFGVPTASTVLQELVLET</sequence>
<keyword evidence="2" id="KW-1185">Reference proteome</keyword>